<protein>
    <submittedName>
        <fullName evidence="4">CBS domain-containing protein</fullName>
    </submittedName>
</protein>
<dbReference type="Pfam" id="PF00571">
    <property type="entry name" value="CBS"/>
    <property type="match status" value="2"/>
</dbReference>
<reference evidence="4 5" key="1">
    <citation type="submission" date="2020-04" db="EMBL/GenBank/DDBJ databases">
        <authorList>
            <person name="Klaysubun C."/>
            <person name="Duangmal K."/>
            <person name="Lipun K."/>
        </authorList>
    </citation>
    <scope>NUCLEOTIDE SEQUENCE [LARGE SCALE GENOMIC DNA]</scope>
    <source>
        <strain evidence="4 5">K10HN5</strain>
    </source>
</reference>
<dbReference type="EMBL" id="JAAXLA010000014">
    <property type="protein sequence ID" value="NMH97616.1"/>
    <property type="molecule type" value="Genomic_DNA"/>
</dbReference>
<organism evidence="4 5">
    <name type="scientific">Pseudonocardia acidicola</name>
    <dbReference type="NCBI Taxonomy" id="2724939"/>
    <lineage>
        <taxon>Bacteria</taxon>
        <taxon>Bacillati</taxon>
        <taxon>Actinomycetota</taxon>
        <taxon>Actinomycetes</taxon>
        <taxon>Pseudonocardiales</taxon>
        <taxon>Pseudonocardiaceae</taxon>
        <taxon>Pseudonocardia</taxon>
    </lineage>
</organism>
<evidence type="ECO:0000256" key="1">
    <source>
        <dbReference type="ARBA" id="ARBA00023122"/>
    </source>
</evidence>
<name>A0ABX1S7T9_9PSEU</name>
<dbReference type="PROSITE" id="PS51371">
    <property type="entry name" value="CBS"/>
    <property type="match status" value="2"/>
</dbReference>
<sequence length="135" mass="13907">MTTGVRQTRPSDPVRRIMVSPVASVDTGYTVAEVAAELAADEIGAVLVENSHGAVGVVSERDVVTVLGTGGDVDTMQAGDLMSTDMAWVDPEDPISAVAELMCEAGVRHAPVREGGTVVGIVSIRDVLPVYMAGG</sequence>
<dbReference type="Proteomes" id="UP000820669">
    <property type="component" value="Unassembled WGS sequence"/>
</dbReference>
<evidence type="ECO:0000256" key="2">
    <source>
        <dbReference type="PROSITE-ProRule" id="PRU00703"/>
    </source>
</evidence>
<keyword evidence="5" id="KW-1185">Reference proteome</keyword>
<evidence type="ECO:0000313" key="4">
    <source>
        <dbReference type="EMBL" id="NMH97616.1"/>
    </source>
</evidence>
<dbReference type="SUPFAM" id="SSF54631">
    <property type="entry name" value="CBS-domain pair"/>
    <property type="match status" value="1"/>
</dbReference>
<proteinExistence type="predicted"/>
<evidence type="ECO:0000259" key="3">
    <source>
        <dbReference type="PROSITE" id="PS51371"/>
    </source>
</evidence>
<dbReference type="InterPro" id="IPR000644">
    <property type="entry name" value="CBS_dom"/>
</dbReference>
<keyword evidence="1 2" id="KW-0129">CBS domain</keyword>
<dbReference type="PANTHER" id="PTHR43080:SF2">
    <property type="entry name" value="CBS DOMAIN-CONTAINING PROTEIN"/>
    <property type="match status" value="1"/>
</dbReference>
<dbReference type="Gene3D" id="3.10.580.10">
    <property type="entry name" value="CBS-domain"/>
    <property type="match status" value="1"/>
</dbReference>
<dbReference type="PANTHER" id="PTHR43080">
    <property type="entry name" value="CBS DOMAIN-CONTAINING PROTEIN CBSX3, MITOCHONDRIAL"/>
    <property type="match status" value="1"/>
</dbReference>
<accession>A0ABX1S7T9</accession>
<evidence type="ECO:0000313" key="5">
    <source>
        <dbReference type="Proteomes" id="UP000820669"/>
    </source>
</evidence>
<comment type="caution">
    <text evidence="4">The sequence shown here is derived from an EMBL/GenBank/DDBJ whole genome shotgun (WGS) entry which is preliminary data.</text>
</comment>
<gene>
    <name evidence="4" type="ORF">HF526_09865</name>
</gene>
<dbReference type="InterPro" id="IPR051257">
    <property type="entry name" value="Diverse_CBS-Domain"/>
</dbReference>
<dbReference type="SMART" id="SM00116">
    <property type="entry name" value="CBS"/>
    <property type="match status" value="2"/>
</dbReference>
<feature type="domain" description="CBS" evidence="3">
    <location>
        <begin position="18"/>
        <end position="73"/>
    </location>
</feature>
<dbReference type="InterPro" id="IPR046342">
    <property type="entry name" value="CBS_dom_sf"/>
</dbReference>
<dbReference type="RefSeq" id="WP_169381069.1">
    <property type="nucleotide sequence ID" value="NZ_JAAXLA010000014.1"/>
</dbReference>
<feature type="domain" description="CBS" evidence="3">
    <location>
        <begin position="82"/>
        <end position="135"/>
    </location>
</feature>